<gene>
    <name evidence="2" type="ORF">ACH4OY_31335</name>
</gene>
<dbReference type="Proteomes" id="UP001611075">
    <property type="component" value="Unassembled WGS sequence"/>
</dbReference>
<dbReference type="Pfam" id="PF09823">
    <property type="entry name" value="DUF2357"/>
    <property type="match status" value="1"/>
</dbReference>
<dbReference type="InterPro" id="IPR018633">
    <property type="entry name" value="DUF2357"/>
</dbReference>
<organism evidence="2 3">
    <name type="scientific">Micromonospora rubida</name>
    <dbReference type="NCBI Taxonomy" id="2697657"/>
    <lineage>
        <taxon>Bacteria</taxon>
        <taxon>Bacillati</taxon>
        <taxon>Actinomycetota</taxon>
        <taxon>Actinomycetes</taxon>
        <taxon>Micromonosporales</taxon>
        <taxon>Micromonosporaceae</taxon>
        <taxon>Micromonospora</taxon>
    </lineage>
</organism>
<reference evidence="2 3" key="1">
    <citation type="submission" date="2024-10" db="EMBL/GenBank/DDBJ databases">
        <title>The Natural Products Discovery Center: Release of the First 8490 Sequenced Strains for Exploring Actinobacteria Biosynthetic Diversity.</title>
        <authorList>
            <person name="Kalkreuter E."/>
            <person name="Kautsar S.A."/>
            <person name="Yang D."/>
            <person name="Bader C.D."/>
            <person name="Teijaro C.N."/>
            <person name="Fluegel L."/>
            <person name="Davis C.M."/>
            <person name="Simpson J.R."/>
            <person name="Lauterbach L."/>
            <person name="Steele A.D."/>
            <person name="Gui C."/>
            <person name="Meng S."/>
            <person name="Li G."/>
            <person name="Viehrig K."/>
            <person name="Ye F."/>
            <person name="Su P."/>
            <person name="Kiefer A.F."/>
            <person name="Nichols A."/>
            <person name="Cepeda A.J."/>
            <person name="Yan W."/>
            <person name="Fan B."/>
            <person name="Jiang Y."/>
            <person name="Adhikari A."/>
            <person name="Zheng C.-J."/>
            <person name="Schuster L."/>
            <person name="Cowan T.M."/>
            <person name="Smanski M.J."/>
            <person name="Chevrette M.G."/>
            <person name="De Carvalho L.P.S."/>
            <person name="Shen B."/>
        </authorList>
    </citation>
    <scope>NUCLEOTIDE SEQUENCE [LARGE SCALE GENOMIC DNA]</scope>
    <source>
        <strain evidence="2 3">NPDC021253</strain>
    </source>
</reference>
<keyword evidence="3" id="KW-1185">Reference proteome</keyword>
<feature type="domain" description="DUF2357" evidence="1">
    <location>
        <begin position="62"/>
        <end position="151"/>
    </location>
</feature>
<evidence type="ECO:0000259" key="1">
    <source>
        <dbReference type="Pfam" id="PF09823"/>
    </source>
</evidence>
<evidence type="ECO:0000313" key="3">
    <source>
        <dbReference type="Proteomes" id="UP001611075"/>
    </source>
</evidence>
<dbReference type="EMBL" id="JBIRPU010000047">
    <property type="protein sequence ID" value="MFI0797139.1"/>
    <property type="molecule type" value="Genomic_DNA"/>
</dbReference>
<accession>A0ABW7SWG4</accession>
<evidence type="ECO:0000313" key="2">
    <source>
        <dbReference type="EMBL" id="MFI0797139.1"/>
    </source>
</evidence>
<dbReference type="RefSeq" id="WP_396685883.1">
    <property type="nucleotide sequence ID" value="NZ_JBIRPU010000047.1"/>
</dbReference>
<comment type="caution">
    <text evidence="2">The sequence shown here is derived from an EMBL/GenBank/DDBJ whole genome shotgun (WGS) entry which is preliminary data.</text>
</comment>
<sequence>MADQTGAADPLVVGSVIDTSRVLAQAGAVSAWTATNMFVPDTLERGSLRDFDREIQRGLDNLAHVCLRPHDRLARTEEVVRAAVARRVPPAGLARLAGHPEEWAGVEHGRIHPLRVLSLRYVEDVDFYENRVAAQLVDRLDEYLTRRIHELTLLGASLADMSTFVGALHGTSSWRRRERIAELVAVAVSDKAASAAAIEATHADLANARGRLRALRHSPALTHADRRARVPMRLRWTNLFTNDRRYRRIGKLWERWAVQQAAETDQARADSRDFPAAYRTYVAALSLRALALLGYRPNDPDAPAPAAGTRLRLRGPAEELTWSMSEDGTVAVHAGGTEVTRIVTAPRDLGAKVPEPVRQGWLADLATLPGPVVVVYPGLRTTRSSLPRPVRRGLHPAGFGTTACLVPISPLEVEGEERLGRALRWTMQGRWFSYGYPLPVTLPGPVPALPAGDWLRRVGGRRVLLLRRPTLEEQSQLIREVVDGHQGPSRESQSLPAAPAAALDAAGAAFGRFDTCPLCQESGARLHMRDRDTFQARCGNCEAIWGSRVCSCGARYPVLWPYNAVIDTADGDRIDRTAGADVLAMPCTAAETAPGSRFRCPKCQECGGRPGCTCWADSDGRQTAEGVIEAFPSET</sequence>
<protein>
    <submittedName>
        <fullName evidence="2">DUF2357 domain-containing protein</fullName>
    </submittedName>
</protein>
<name>A0ABW7SWG4_9ACTN</name>
<proteinExistence type="predicted"/>